<evidence type="ECO:0000256" key="1">
    <source>
        <dbReference type="SAM" id="MobiDB-lite"/>
    </source>
</evidence>
<feature type="region of interest" description="Disordered" evidence="1">
    <location>
        <begin position="110"/>
        <end position="179"/>
    </location>
</feature>
<dbReference type="HOGENOM" id="CLU_549899_0_0_1"/>
<dbReference type="KEGG" id="mlr:MELLADRAFT_104988"/>
<dbReference type="AlphaFoldDB" id="F4RG51"/>
<dbReference type="VEuPathDB" id="FungiDB:MELLADRAFT_104988"/>
<proteinExistence type="predicted"/>
<feature type="compositionally biased region" description="Polar residues" evidence="1">
    <location>
        <begin position="377"/>
        <end position="396"/>
    </location>
</feature>
<reference evidence="3" key="1">
    <citation type="journal article" date="2011" name="Proc. Natl. Acad. Sci. U.S.A.">
        <title>Obligate biotrophy features unraveled by the genomic analysis of rust fungi.</title>
        <authorList>
            <person name="Duplessis S."/>
            <person name="Cuomo C.A."/>
            <person name="Lin Y.-C."/>
            <person name="Aerts A."/>
            <person name="Tisserant E."/>
            <person name="Veneault-Fourrey C."/>
            <person name="Joly D.L."/>
            <person name="Hacquard S."/>
            <person name="Amselem J."/>
            <person name="Cantarel B.L."/>
            <person name="Chiu R."/>
            <person name="Coutinho P.M."/>
            <person name="Feau N."/>
            <person name="Field M."/>
            <person name="Frey P."/>
            <person name="Gelhaye E."/>
            <person name="Goldberg J."/>
            <person name="Grabherr M.G."/>
            <person name="Kodira C.D."/>
            <person name="Kohler A."/>
            <person name="Kuees U."/>
            <person name="Lindquist E.A."/>
            <person name="Lucas S.M."/>
            <person name="Mago R."/>
            <person name="Mauceli E."/>
            <person name="Morin E."/>
            <person name="Murat C."/>
            <person name="Pangilinan J.L."/>
            <person name="Park R."/>
            <person name="Pearson M."/>
            <person name="Quesneville H."/>
            <person name="Rouhier N."/>
            <person name="Sakthikumar S."/>
            <person name="Salamov A.A."/>
            <person name="Schmutz J."/>
            <person name="Selles B."/>
            <person name="Shapiro H."/>
            <person name="Tanguay P."/>
            <person name="Tuskan G.A."/>
            <person name="Henrissat B."/>
            <person name="Van de Peer Y."/>
            <person name="Rouze P."/>
            <person name="Ellis J.G."/>
            <person name="Dodds P.N."/>
            <person name="Schein J.E."/>
            <person name="Zhong S."/>
            <person name="Hamelin R.C."/>
            <person name="Grigoriev I.V."/>
            <person name="Szabo L.J."/>
            <person name="Martin F."/>
        </authorList>
    </citation>
    <scope>NUCLEOTIDE SEQUENCE [LARGE SCALE GENOMIC DNA]</scope>
    <source>
        <strain evidence="3">98AG31 / pathotype 3-4-7</strain>
    </source>
</reference>
<organism evidence="3">
    <name type="scientific">Melampsora larici-populina (strain 98AG31 / pathotype 3-4-7)</name>
    <name type="common">Poplar leaf rust fungus</name>
    <dbReference type="NCBI Taxonomy" id="747676"/>
    <lineage>
        <taxon>Eukaryota</taxon>
        <taxon>Fungi</taxon>
        <taxon>Dikarya</taxon>
        <taxon>Basidiomycota</taxon>
        <taxon>Pucciniomycotina</taxon>
        <taxon>Pucciniomycetes</taxon>
        <taxon>Pucciniales</taxon>
        <taxon>Melampsoraceae</taxon>
        <taxon>Melampsora</taxon>
    </lineage>
</organism>
<feature type="compositionally biased region" description="Basic and acidic residues" evidence="1">
    <location>
        <begin position="397"/>
        <end position="408"/>
    </location>
</feature>
<dbReference type="EMBL" id="GL883100">
    <property type="protein sequence ID" value="EGG08547.1"/>
    <property type="molecule type" value="Genomic_DNA"/>
</dbReference>
<evidence type="ECO:0000313" key="3">
    <source>
        <dbReference type="Proteomes" id="UP000001072"/>
    </source>
</evidence>
<accession>F4RG51</accession>
<dbReference type="RefSeq" id="XP_007408133.1">
    <property type="nucleotide sequence ID" value="XM_007408071.1"/>
</dbReference>
<feature type="region of interest" description="Disordered" evidence="1">
    <location>
        <begin position="377"/>
        <end position="408"/>
    </location>
</feature>
<dbReference type="Proteomes" id="UP000001072">
    <property type="component" value="Unassembled WGS sequence"/>
</dbReference>
<gene>
    <name evidence="2" type="ORF">MELLADRAFT_104988</name>
</gene>
<dbReference type="InParanoid" id="F4RG51"/>
<feature type="compositionally biased region" description="Basic and acidic residues" evidence="1">
    <location>
        <begin position="121"/>
        <end position="153"/>
    </location>
</feature>
<dbReference type="OrthoDB" id="2505790at2759"/>
<protein>
    <submittedName>
        <fullName evidence="2">Uncharacterized protein</fullName>
    </submittedName>
</protein>
<keyword evidence="3" id="KW-1185">Reference proteome</keyword>
<name>F4RG51_MELLP</name>
<evidence type="ECO:0000313" key="2">
    <source>
        <dbReference type="EMBL" id="EGG08547.1"/>
    </source>
</evidence>
<dbReference type="GeneID" id="18922463"/>
<sequence length="464" mass="53777">MAENWVNQNRDVTEGLQALLKEYDEGGGSGAYEMATLRAAFANWIPFDHEFFHRHFSMFATEAVAMDLRANRFCYPIGGIPPDPSVPIGDTPPYIQPTQLLQNVQHFGERNRQGGQEGEGEVERREGEGGGDQRERNEERREDRNNESREENRRRKRDRRSREDNSSSDESQSGTQKNKNHVWSFIKNKNNEDQPLPQEALDMNKLIKEYRDNNLFDAVFNFVWYSGKSHNFPDALVQDLLQYKFIDLEKINAGPITPNFSLASRSKDSDPAAKIKPKPFVEATEWRDAVFYLVESLSLAFGCAEESFKKYEKHLRIMERTFRERGNWRDVIPYDIALRQAFATRRHLSFADYASDELSHLKHLALADKEKYRGNSTYDKSYAHTSPQVPRASSSRFKSDKKPKMEHPWAGKVKDTKNLPICQQLCGGWNLNKCHNDKCPSGRIHNMCDFINCYESHKRITHKN</sequence>